<dbReference type="Pfam" id="PF08544">
    <property type="entry name" value="GHMP_kinases_C"/>
    <property type="match status" value="1"/>
</dbReference>
<proteinExistence type="predicted"/>
<evidence type="ECO:0000313" key="10">
    <source>
        <dbReference type="EMBL" id="MDT0317127.1"/>
    </source>
</evidence>
<protein>
    <recommendedName>
        <fullName evidence="2">phosphomevalonate kinase</fullName>
        <ecNumber evidence="2">2.7.4.2</ecNumber>
    </recommendedName>
</protein>
<organism evidence="10 11">
    <name type="scientific">Streptomyces millisiae</name>
    <dbReference type="NCBI Taxonomy" id="3075542"/>
    <lineage>
        <taxon>Bacteria</taxon>
        <taxon>Bacillati</taxon>
        <taxon>Actinomycetota</taxon>
        <taxon>Actinomycetes</taxon>
        <taxon>Kitasatosporales</taxon>
        <taxon>Streptomycetaceae</taxon>
        <taxon>Streptomyces</taxon>
    </lineage>
</organism>
<keyword evidence="6" id="KW-0067">ATP-binding</keyword>
<dbReference type="Pfam" id="PF00288">
    <property type="entry name" value="GHMP_kinases_N"/>
    <property type="match status" value="1"/>
</dbReference>
<dbReference type="RefSeq" id="WP_311594902.1">
    <property type="nucleotide sequence ID" value="NZ_JAVREM010000001.1"/>
</dbReference>
<keyword evidence="5 10" id="KW-0418">Kinase</keyword>
<evidence type="ECO:0000313" key="11">
    <source>
        <dbReference type="Proteomes" id="UP001183420"/>
    </source>
</evidence>
<dbReference type="PANTHER" id="PTHR31814:SF2">
    <property type="entry name" value="PHOSPHOMEVALONATE KINASE"/>
    <property type="match status" value="1"/>
</dbReference>
<dbReference type="GO" id="GO:0004631">
    <property type="term" value="F:phosphomevalonate kinase activity"/>
    <property type="evidence" value="ECO:0007669"/>
    <property type="project" value="UniProtKB-EC"/>
</dbReference>
<evidence type="ECO:0000256" key="5">
    <source>
        <dbReference type="ARBA" id="ARBA00022777"/>
    </source>
</evidence>
<dbReference type="InterPro" id="IPR014721">
    <property type="entry name" value="Ribsml_uS5_D2-typ_fold_subgr"/>
</dbReference>
<evidence type="ECO:0000256" key="2">
    <source>
        <dbReference type="ARBA" id="ARBA00012958"/>
    </source>
</evidence>
<dbReference type="EC" id="2.7.4.2" evidence="2"/>
<dbReference type="SUPFAM" id="SSF55060">
    <property type="entry name" value="GHMP Kinase, C-terminal domain"/>
    <property type="match status" value="1"/>
</dbReference>
<keyword evidence="4" id="KW-0547">Nucleotide-binding</keyword>
<gene>
    <name evidence="10" type="ORF">RNC47_02100</name>
</gene>
<sequence length="377" mass="39713">MPEPVTRSAPGKLLVVGEYAVLEPGRPAIVVAVDRYVTVTASAAVEGHGDAEVVVDSDLLDHEVAFRRDRGRLRPLDPADAGHPRGALAHLVSAVEVVDRLRTEQGLPLMPLRLTVRSGLHQRGVKTGLGSSGAVTVAAVEAVTDHYGMRLPREDRFRIALLAGVRIDAGPSGADLAASTWHGWIAYRAPDRDALRRGLRHRGVAKTLAAPWPDLSVRPLPPPGGLHLQVGWSGSPASTSALVADLTASDWWRGPARAGFVRDSERCVTAAVTALEQADPDGLLDAVRTARRLLARMDADVSLGLFTERLTRLCDAAESCGGAAKPSGAGGGDCGIALLPADRPPSALRARWAGDGITPLELGVTDPPSHSPRGRPR</sequence>
<reference evidence="11" key="1">
    <citation type="submission" date="2023-07" db="EMBL/GenBank/DDBJ databases">
        <title>30 novel species of actinomycetes from the DSMZ collection.</title>
        <authorList>
            <person name="Nouioui I."/>
        </authorList>
    </citation>
    <scope>NUCLEOTIDE SEQUENCE [LARGE SCALE GENOMIC DNA]</scope>
    <source>
        <strain evidence="11">DSM 44918</strain>
    </source>
</reference>
<name>A0ABU2LIM8_9ACTN</name>
<feature type="domain" description="GHMP kinase N-terminal" evidence="8">
    <location>
        <begin position="95"/>
        <end position="182"/>
    </location>
</feature>
<dbReference type="InterPro" id="IPR020568">
    <property type="entry name" value="Ribosomal_Su5_D2-typ_SF"/>
</dbReference>
<dbReference type="Gene3D" id="3.30.70.890">
    <property type="entry name" value="GHMP kinase, C-terminal domain"/>
    <property type="match status" value="1"/>
</dbReference>
<dbReference type="InterPro" id="IPR013750">
    <property type="entry name" value="GHMP_kinase_C_dom"/>
</dbReference>
<feature type="domain" description="GHMP kinase C-terminal" evidence="9">
    <location>
        <begin position="289"/>
        <end position="350"/>
    </location>
</feature>
<evidence type="ECO:0000256" key="6">
    <source>
        <dbReference type="ARBA" id="ARBA00022840"/>
    </source>
</evidence>
<evidence type="ECO:0000256" key="7">
    <source>
        <dbReference type="SAM" id="MobiDB-lite"/>
    </source>
</evidence>
<dbReference type="InterPro" id="IPR036554">
    <property type="entry name" value="GHMP_kinase_C_sf"/>
</dbReference>
<evidence type="ECO:0000256" key="3">
    <source>
        <dbReference type="ARBA" id="ARBA00022679"/>
    </source>
</evidence>
<dbReference type="InterPro" id="IPR005917">
    <property type="entry name" value="Pmev_kinase_bact"/>
</dbReference>
<dbReference type="Gene3D" id="3.30.230.10">
    <property type="match status" value="1"/>
</dbReference>
<evidence type="ECO:0000259" key="8">
    <source>
        <dbReference type="Pfam" id="PF00288"/>
    </source>
</evidence>
<dbReference type="EMBL" id="JAVREM010000001">
    <property type="protein sequence ID" value="MDT0317127.1"/>
    <property type="molecule type" value="Genomic_DNA"/>
</dbReference>
<feature type="region of interest" description="Disordered" evidence="7">
    <location>
        <begin position="358"/>
        <end position="377"/>
    </location>
</feature>
<evidence type="ECO:0000256" key="1">
    <source>
        <dbReference type="ARBA" id="ARBA00005017"/>
    </source>
</evidence>
<keyword evidence="11" id="KW-1185">Reference proteome</keyword>
<comment type="pathway">
    <text evidence="1">Isoprenoid biosynthesis; isopentenyl diphosphate biosynthesis via mevalonate pathway; isopentenyl diphosphate from (R)-mevalonate: step 2/3.</text>
</comment>
<dbReference type="PRINTS" id="PR00959">
    <property type="entry name" value="MEVGALKINASE"/>
</dbReference>
<dbReference type="Proteomes" id="UP001183420">
    <property type="component" value="Unassembled WGS sequence"/>
</dbReference>
<dbReference type="PANTHER" id="PTHR31814">
    <property type="match status" value="1"/>
</dbReference>
<evidence type="ECO:0000256" key="4">
    <source>
        <dbReference type="ARBA" id="ARBA00022741"/>
    </source>
</evidence>
<dbReference type="SUPFAM" id="SSF54211">
    <property type="entry name" value="Ribosomal protein S5 domain 2-like"/>
    <property type="match status" value="1"/>
</dbReference>
<dbReference type="InterPro" id="IPR006204">
    <property type="entry name" value="GHMP_kinase_N_dom"/>
</dbReference>
<keyword evidence="3 10" id="KW-0808">Transferase</keyword>
<dbReference type="InterPro" id="IPR035102">
    <property type="entry name" value="Phosphomevalonate_kinase"/>
</dbReference>
<accession>A0ABU2LIM8</accession>
<evidence type="ECO:0000259" key="9">
    <source>
        <dbReference type="Pfam" id="PF08544"/>
    </source>
</evidence>
<dbReference type="NCBIfam" id="TIGR01220">
    <property type="entry name" value="Pmev_kin_Gr_pos"/>
    <property type="match status" value="1"/>
</dbReference>
<comment type="caution">
    <text evidence="10">The sequence shown here is derived from an EMBL/GenBank/DDBJ whole genome shotgun (WGS) entry which is preliminary data.</text>
</comment>